<evidence type="ECO:0000313" key="1">
    <source>
        <dbReference type="EMBL" id="MCG2430768.1"/>
    </source>
</evidence>
<dbReference type="Proteomes" id="UP001139462">
    <property type="component" value="Unassembled WGS sequence"/>
</dbReference>
<organism evidence="1 2">
    <name type="scientific">Aequorivita xiaoshiensis</name>
    <dbReference type="NCBI Taxonomy" id="2874476"/>
    <lineage>
        <taxon>Bacteria</taxon>
        <taxon>Pseudomonadati</taxon>
        <taxon>Bacteroidota</taxon>
        <taxon>Flavobacteriia</taxon>
        <taxon>Flavobacteriales</taxon>
        <taxon>Flavobacteriaceae</taxon>
        <taxon>Aequorivita</taxon>
    </lineage>
</organism>
<gene>
    <name evidence="1" type="ORF">K8344_06525</name>
</gene>
<dbReference type="AlphaFoldDB" id="A0A9X1U5N3"/>
<dbReference type="Gene3D" id="2.180.10.10">
    <property type="entry name" value="RHS repeat-associated core"/>
    <property type="match status" value="1"/>
</dbReference>
<comment type="caution">
    <text evidence="1">The sequence shown here is derived from an EMBL/GenBank/DDBJ whole genome shotgun (WGS) entry which is preliminary data.</text>
</comment>
<proteinExistence type="predicted"/>
<accession>A0A9X1U5N3</accession>
<evidence type="ECO:0008006" key="3">
    <source>
        <dbReference type="Google" id="ProtNLM"/>
    </source>
</evidence>
<dbReference type="EMBL" id="JAIRBB010000003">
    <property type="protein sequence ID" value="MCG2430768.1"/>
    <property type="molecule type" value="Genomic_DNA"/>
</dbReference>
<evidence type="ECO:0000313" key="2">
    <source>
        <dbReference type="Proteomes" id="UP001139462"/>
    </source>
</evidence>
<name>A0A9X1U5N3_9FLAO</name>
<protein>
    <recommendedName>
        <fullName evidence="3">RHS repeat-associated core domain-containing protein</fullName>
    </recommendedName>
</protein>
<reference evidence="1" key="1">
    <citation type="submission" date="2021-09" db="EMBL/GenBank/DDBJ databases">
        <title>Genome of Aequorivita sp. strain F64183.</title>
        <authorList>
            <person name="Wang Y."/>
        </authorList>
    </citation>
    <scope>NUCLEOTIDE SEQUENCE</scope>
    <source>
        <strain evidence="1">F64183</strain>
    </source>
</reference>
<dbReference type="RefSeq" id="WP_237607929.1">
    <property type="nucleotide sequence ID" value="NZ_JAIRBB010000003.1"/>
</dbReference>
<sequence>MLQPGRHANTSDYRYGFQGQEMDDEVKGEGNSLNYTFRMHGPRVGRFFAVDPLAHEYPWNSSYAFSENRVIDGVELEGLEFKVVKEQIPGTYKHKISVVYDKTIEFGVIRTSVSNMKALNFGGSTTEQFAFRFNPNKKESQVMVGQLSSPLLHNGVNLINPTALSGALKTSINNKMGEISADLDKEVGVLKTNIKEETISARGKKGILGMDFSATVEVKNQEMLESYSFEVIVTIEAENIDTDFINDLVEKLPSNYKVDYIQNAPEQTLGTFKVDRENNPSGIKIDYDVQPVKKVNIVKSERTLKSVTDETNDVTVEKPKE</sequence>
<keyword evidence="2" id="KW-1185">Reference proteome</keyword>